<feature type="domain" description="IFT121 second beta-propeller" evidence="11">
    <location>
        <begin position="355"/>
        <end position="668"/>
    </location>
</feature>
<protein>
    <submittedName>
        <fullName evidence="15">ANAPC4_WD40 domain-containing protein</fullName>
    </submittedName>
</protein>
<reference evidence="15" key="1">
    <citation type="submission" date="2017-02" db="UniProtKB">
        <authorList>
            <consortium name="WormBaseParasite"/>
        </authorList>
    </citation>
    <scope>IDENTIFICATION</scope>
</reference>
<feature type="domain" description="IFT121/TULP4 N-terminal" evidence="12">
    <location>
        <begin position="4"/>
        <end position="350"/>
    </location>
</feature>
<accession>A0A0N4Z5B6</accession>
<dbReference type="STRING" id="131310.A0A0N4Z5B6"/>
<evidence type="ECO:0000256" key="3">
    <source>
        <dbReference type="ARBA" id="ARBA00022574"/>
    </source>
</evidence>
<dbReference type="WBParaSite" id="PTRK_0000221800.2">
    <property type="protein sequence ID" value="PTRK_0000221800.2"/>
    <property type="gene ID" value="PTRK_0000221800"/>
</dbReference>
<dbReference type="Pfam" id="PF23390">
    <property type="entry name" value="Beta-prop_WDR35_2nd"/>
    <property type="match status" value="1"/>
</dbReference>
<evidence type="ECO:0000259" key="9">
    <source>
        <dbReference type="Pfam" id="PF23145"/>
    </source>
</evidence>
<keyword evidence="8" id="KW-0966">Cell projection</keyword>
<dbReference type="Pfam" id="PF25170">
    <property type="entry name" value="TPR_WDR35"/>
    <property type="match status" value="1"/>
</dbReference>
<dbReference type="InterPro" id="IPR057361">
    <property type="entry name" value="TPR_WDR35"/>
</dbReference>
<evidence type="ECO:0000256" key="6">
    <source>
        <dbReference type="ARBA" id="ARBA00023069"/>
    </source>
</evidence>
<dbReference type="GO" id="GO:0030991">
    <property type="term" value="C:intraciliary transport particle A"/>
    <property type="evidence" value="ECO:0007669"/>
    <property type="project" value="TreeGrafter"/>
</dbReference>
<dbReference type="InterPro" id="IPR056158">
    <property type="entry name" value="Beta-prop_IFT121_2nd"/>
</dbReference>
<organism evidence="14 15">
    <name type="scientific">Parastrongyloides trichosuri</name>
    <name type="common">Possum-specific nematode worm</name>
    <dbReference type="NCBI Taxonomy" id="131310"/>
    <lineage>
        <taxon>Eukaryota</taxon>
        <taxon>Metazoa</taxon>
        <taxon>Ecdysozoa</taxon>
        <taxon>Nematoda</taxon>
        <taxon>Chromadorea</taxon>
        <taxon>Rhabditida</taxon>
        <taxon>Tylenchina</taxon>
        <taxon>Panagrolaimomorpha</taxon>
        <taxon>Strongyloidoidea</taxon>
        <taxon>Strongyloididae</taxon>
        <taxon>Parastrongyloides</taxon>
    </lineage>
</organism>
<dbReference type="Pfam" id="PF23387">
    <property type="entry name" value="TPR_IFT80_172"/>
    <property type="match status" value="1"/>
</dbReference>
<name>A0A0N4Z5B6_PARTI</name>
<dbReference type="GO" id="GO:0097730">
    <property type="term" value="C:non-motile cilium"/>
    <property type="evidence" value="ECO:0007669"/>
    <property type="project" value="TreeGrafter"/>
</dbReference>
<keyword evidence="4" id="KW-0677">Repeat</keyword>
<feature type="domain" description="IFT121-like TPR repeats" evidence="13">
    <location>
        <begin position="1024"/>
        <end position="1123"/>
    </location>
</feature>
<evidence type="ECO:0000259" key="11">
    <source>
        <dbReference type="Pfam" id="PF23390"/>
    </source>
</evidence>
<dbReference type="AlphaFoldDB" id="A0A0N4Z5B6"/>
<dbReference type="PIRSF" id="PIRSF037536">
    <property type="entry name" value="WD_repeat_p35"/>
    <property type="match status" value="1"/>
</dbReference>
<dbReference type="PANTHER" id="PTHR12764:SF5">
    <property type="entry name" value="LD29485P"/>
    <property type="match status" value="1"/>
</dbReference>
<dbReference type="InterPro" id="IPR036322">
    <property type="entry name" value="WD40_repeat_dom_sf"/>
</dbReference>
<evidence type="ECO:0000256" key="1">
    <source>
        <dbReference type="ARBA" id="ARBA00004120"/>
    </source>
</evidence>
<dbReference type="Pfam" id="PF24797">
    <property type="entry name" value="Beta-prop_WDR35_TULP_N"/>
    <property type="match status" value="1"/>
</dbReference>
<dbReference type="GO" id="GO:1905515">
    <property type="term" value="P:non-motile cilium assembly"/>
    <property type="evidence" value="ECO:0007669"/>
    <property type="project" value="TreeGrafter"/>
</dbReference>
<sequence length="1197" mass="137000">MYNFGFIVAGGDDGQLKILRFSNLPLREKGVGSNIITSAKEDITLNQNLEGHGSGKILIAAWNEVYQKLTTCDSSGLIIVWMGHNDSWYEEMINNRNKSVVVDMEWSHDGSKIVIVYEDGQVIVGSADGNRLWSKQLINDLSAVTWAGEDTFLLFGYGNGEVHTYDLEGNYIQKLLMIPIENVDLELALDKDLRKDLIITLSWFASTPLPKNCDNSNDGRGSVTKIVPPLNTVFRGTVPDYQPKLLIAYQHGVIQLMKNEDDRMPIIVNIPNFVIKCAKWAPTGECFGVGGYQSDLNENERNVLHFISCYGVKIRALKVPGRNFSSFSWDGSGIKLALAVDSIIYFALIRPKYKWTYCSSTLVYHYENDLIGEDVVVFYETKLDEMFTRNVKELCHLIGYDEYCLIIEKISGNNNGTFSCCLCNSIGTPLDTKYIDIEPQYVGINGTAALICSSDSFYLWHYIVPRKVNIYFGYPRQNSTGSNKSSRDNIYHIDGLTNDDNYLEMRRGTRAQFDNICSCTMAENFFLIGRQSGIIHRYSFPEIKLQTVYKFDAAAEILSINCTEKRLAHVSFHGYLKFYDINSNEALIVPTEERKDVWGVKWDMAKEYSVAIMEKTKLIVINEKDHEEPINDGGYICYFHDLTVRTVMLDVLLRDPQNPGMHFFNDIEVKSLRTVKKYVENGKLNDATEFVNKNSHPKLWQILVEVALERLDLKTAEHCFVMLKDYSGIQLLKRLKIIQNDNLKKAEILVYLGKLDEAEALYMESDRRDLVIDMRKKVNDWFRILQILQTSKSSGDDILLQQTWKHVGDYFAERGKHSQAVKYYENGQNWNEYIKCCLVLDDYERLKFVASQLNDGNKLLLELGEIFAGAGLSEEATDCYVRCDALDEALDVCIQLNQWDKAVELSKKYQMRDIPSMLKKYASLISGNSDTTLAAVQLYRKAGKFFESVKIIHDVIRKELRKSAPPLRIKKLYVMCGLLIEEYREWNKNKIKNQVEGSTNAEASINRQIEEDQDLSIEDIKIIEKAWSGAEAYHYMMLAHTQLEAKRYDDALKTALTATTYTEYLNTLEVYSLLALTACMTKKFYIACKAFMKIDGLYDVTNEERESFNKLASTIFVKNPPVDVSVYTVACVNCSKTIPDFCLQCPNCDIKYNSCVVSGRPIISDIFWLCPKCKRRAWEEEMVGWEFCPLCHYNLNE</sequence>
<dbReference type="InterPro" id="IPR016024">
    <property type="entry name" value="ARM-type_fold"/>
</dbReference>
<dbReference type="InterPro" id="IPR057979">
    <property type="entry name" value="TPR_IFT121"/>
</dbReference>
<dbReference type="GO" id="GO:0035721">
    <property type="term" value="P:intraciliary retrograde transport"/>
    <property type="evidence" value="ECO:0007669"/>
    <property type="project" value="TreeGrafter"/>
</dbReference>
<dbReference type="InterPro" id="IPR039857">
    <property type="entry name" value="Ift122/121"/>
</dbReference>
<keyword evidence="5" id="KW-0970">Cilium biogenesis/degradation</keyword>
<dbReference type="SUPFAM" id="SSF48371">
    <property type="entry name" value="ARM repeat"/>
    <property type="match status" value="1"/>
</dbReference>
<dbReference type="Gene3D" id="1.25.40.470">
    <property type="match status" value="1"/>
</dbReference>
<dbReference type="PANTHER" id="PTHR12764">
    <property type="entry name" value="WD REPEAT DOMAIN-RELATED"/>
    <property type="match status" value="1"/>
</dbReference>
<evidence type="ECO:0000256" key="8">
    <source>
        <dbReference type="ARBA" id="ARBA00023273"/>
    </source>
</evidence>
<evidence type="ECO:0000313" key="14">
    <source>
        <dbReference type="Proteomes" id="UP000038045"/>
    </source>
</evidence>
<evidence type="ECO:0000256" key="2">
    <source>
        <dbReference type="ARBA" id="ARBA00022490"/>
    </source>
</evidence>
<evidence type="ECO:0000259" key="12">
    <source>
        <dbReference type="Pfam" id="PF24797"/>
    </source>
</evidence>
<dbReference type="Gene3D" id="2.130.10.10">
    <property type="entry name" value="YVTN repeat-like/Quinoprotein amine dehydrogenase"/>
    <property type="match status" value="1"/>
</dbReference>
<feature type="domain" description="IFT80/172/WDR35 TPR" evidence="10">
    <location>
        <begin position="699"/>
        <end position="801"/>
    </location>
</feature>
<dbReference type="InterPro" id="IPR056157">
    <property type="entry name" value="TPR_IFT80_172_dom"/>
</dbReference>
<evidence type="ECO:0000256" key="5">
    <source>
        <dbReference type="ARBA" id="ARBA00022794"/>
    </source>
</evidence>
<dbReference type="Pfam" id="PF25768">
    <property type="entry name" value="TPR_IFT121"/>
    <property type="match status" value="1"/>
</dbReference>
<keyword evidence="6" id="KW-0969">Cilium</keyword>
<dbReference type="InterPro" id="IPR056159">
    <property type="entry name" value="Beta-prop_IFT121_TULP_N"/>
</dbReference>
<evidence type="ECO:0000256" key="7">
    <source>
        <dbReference type="ARBA" id="ARBA00023212"/>
    </source>
</evidence>
<dbReference type="InterPro" id="IPR015943">
    <property type="entry name" value="WD40/YVTN_repeat-like_dom_sf"/>
</dbReference>
<evidence type="ECO:0000313" key="15">
    <source>
        <dbReference type="WBParaSite" id="PTRK_0000221800.2"/>
    </source>
</evidence>
<dbReference type="GO" id="GO:0061512">
    <property type="term" value="P:protein localization to cilium"/>
    <property type="evidence" value="ECO:0007669"/>
    <property type="project" value="TreeGrafter"/>
</dbReference>
<dbReference type="Proteomes" id="UP000038045">
    <property type="component" value="Unplaced"/>
</dbReference>
<keyword evidence="7" id="KW-0206">Cytoskeleton</keyword>
<evidence type="ECO:0000259" key="10">
    <source>
        <dbReference type="Pfam" id="PF23387"/>
    </source>
</evidence>
<evidence type="ECO:0000256" key="4">
    <source>
        <dbReference type="ARBA" id="ARBA00022737"/>
    </source>
</evidence>
<dbReference type="InterPro" id="IPR056170">
    <property type="entry name" value="Znf_IFT121-like"/>
</dbReference>
<dbReference type="SUPFAM" id="SSF50978">
    <property type="entry name" value="WD40 repeat-like"/>
    <property type="match status" value="2"/>
</dbReference>
<proteinExistence type="predicted"/>
<keyword evidence="2" id="KW-0963">Cytoplasm</keyword>
<keyword evidence="14" id="KW-1185">Reference proteome</keyword>
<comment type="subcellular location">
    <subcellularLocation>
        <location evidence="1">Cytoplasm</location>
        <location evidence="1">Cytoskeleton</location>
        <location evidence="1">Cilium basal body</location>
    </subcellularLocation>
</comment>
<keyword evidence="3" id="KW-0853">WD repeat</keyword>
<dbReference type="Pfam" id="PF23145">
    <property type="entry name" value="Zf_2nd_IFT121"/>
    <property type="match status" value="1"/>
</dbReference>
<feature type="domain" description="IFT121-like zinc finger" evidence="9">
    <location>
        <begin position="1154"/>
        <end position="1195"/>
    </location>
</feature>
<dbReference type="InterPro" id="IPR017233">
    <property type="entry name" value="WDR35"/>
</dbReference>
<evidence type="ECO:0000259" key="13">
    <source>
        <dbReference type="Pfam" id="PF25768"/>
    </source>
</evidence>